<keyword evidence="2" id="KW-1185">Reference proteome</keyword>
<organism evidence="1 2">
    <name type="scientific">Sphingomonas sinipercae</name>
    <dbReference type="NCBI Taxonomy" id="2714944"/>
    <lineage>
        <taxon>Bacteria</taxon>
        <taxon>Pseudomonadati</taxon>
        <taxon>Pseudomonadota</taxon>
        <taxon>Alphaproteobacteria</taxon>
        <taxon>Sphingomonadales</taxon>
        <taxon>Sphingomonadaceae</taxon>
        <taxon>Sphingomonas</taxon>
    </lineage>
</organism>
<accession>A0A6G7ZPV5</accession>
<dbReference type="AlphaFoldDB" id="A0A6G7ZPV5"/>
<reference evidence="1 2" key="1">
    <citation type="submission" date="2020-03" db="EMBL/GenBank/DDBJ databases">
        <title>Sphingomonas sp. nov., isolated from fish.</title>
        <authorList>
            <person name="Hyun D.-W."/>
            <person name="Bae J.-W."/>
        </authorList>
    </citation>
    <scope>NUCLEOTIDE SEQUENCE [LARGE SCALE GENOMIC DNA]</scope>
    <source>
        <strain evidence="1 2">HDW15C</strain>
    </source>
</reference>
<dbReference type="RefSeq" id="WP_166095310.1">
    <property type="nucleotide sequence ID" value="NZ_CP049871.1"/>
</dbReference>
<evidence type="ECO:0000313" key="2">
    <source>
        <dbReference type="Proteomes" id="UP000502502"/>
    </source>
</evidence>
<proteinExistence type="predicted"/>
<gene>
    <name evidence="1" type="ORF">G7078_09180</name>
</gene>
<dbReference type="Proteomes" id="UP000502502">
    <property type="component" value="Chromosome"/>
</dbReference>
<evidence type="ECO:0000313" key="1">
    <source>
        <dbReference type="EMBL" id="QIL02936.1"/>
    </source>
</evidence>
<dbReference type="EMBL" id="CP049871">
    <property type="protein sequence ID" value="QIL02936.1"/>
    <property type="molecule type" value="Genomic_DNA"/>
</dbReference>
<sequence length="72" mass="8034">MRLPHTRSARPNMAALRRFGAPRHRHARGFGRGRAWLSEAEEDQPRAGLSDDLKLFAATFASGFLFISIVLA</sequence>
<protein>
    <submittedName>
        <fullName evidence="1">Uncharacterized protein</fullName>
    </submittedName>
</protein>
<dbReference type="KEGG" id="ssin:G7078_09180"/>
<name>A0A6G7ZPV5_9SPHN</name>